<reference evidence="1 2" key="1">
    <citation type="journal article" date="2014" name="Genome Announc.">
        <title>Genome Sequence of the Microsporidian Species Nematocida sp1 Strain ERTm6 (ATCC PRA-372).</title>
        <authorList>
            <person name="Bakowski M.A."/>
            <person name="Priest M."/>
            <person name="Young S."/>
            <person name="Cuomo C.A."/>
            <person name="Troemel E.R."/>
        </authorList>
    </citation>
    <scope>NUCLEOTIDE SEQUENCE [LARGE SCALE GENOMIC DNA]</scope>
    <source>
        <strain evidence="1 2">ERTm6</strain>
    </source>
</reference>
<dbReference type="RefSeq" id="XP_052905504.1">
    <property type="nucleotide sequence ID" value="XM_053047679.1"/>
</dbReference>
<protein>
    <submittedName>
        <fullName evidence="1">Uncharacterized protein</fullName>
    </submittedName>
</protein>
<evidence type="ECO:0000313" key="1">
    <source>
        <dbReference type="EMBL" id="KFG26949.1"/>
    </source>
</evidence>
<keyword evidence="2" id="KW-1185">Reference proteome</keyword>
<organism evidence="1 2">
    <name type="scientific">Nematocida ausubeli (strain ATCC PRA-371 / ERTm2)</name>
    <name type="common">Nematode killer fungus</name>
    <dbReference type="NCBI Taxonomy" id="1913371"/>
    <lineage>
        <taxon>Eukaryota</taxon>
        <taxon>Fungi</taxon>
        <taxon>Fungi incertae sedis</taxon>
        <taxon>Microsporidia</taxon>
        <taxon>Nematocida</taxon>
    </lineage>
</organism>
<dbReference type="AlphaFoldDB" id="A0A086J481"/>
<dbReference type="EMBL" id="AKIJ01000001">
    <property type="protein sequence ID" value="KFG26949.1"/>
    <property type="molecule type" value="Genomic_DNA"/>
</dbReference>
<evidence type="ECO:0000313" key="2">
    <source>
        <dbReference type="Proteomes" id="UP000054524"/>
    </source>
</evidence>
<name>A0A086J481_NEMA1</name>
<comment type="caution">
    <text evidence="1">The sequence shown here is derived from an EMBL/GenBank/DDBJ whole genome shotgun (WGS) entry which is preliminary data.</text>
</comment>
<gene>
    <name evidence="1" type="ORF">NESG_00018</name>
</gene>
<dbReference type="HOGENOM" id="CLU_711917_0_0_1"/>
<dbReference type="Proteomes" id="UP000054524">
    <property type="component" value="Unassembled WGS sequence"/>
</dbReference>
<accession>A0A086J481</accession>
<dbReference type="GeneID" id="77674991"/>
<sequence>MVWCVETEKYLEFKKERVCTFLARNNIGIPTHVIQKIQLKKGSYVSDEILHLSSQLDPEIGCKYILTRPECTLYIYINLYAQSFLKSEKRKIVFLAANNLSVHHVLKSLEKYFPAFPYFSEFALYYRVRTPESTFLKKAEMHESASDVGPVLYLQPSHPLNLSRKFPALFSSEFYQLKAINSSTVFAKKYIVGVFGHFLFAYKKGTDGTLGYTLEITSDLVSYKQTVGTKVFAVIEHNGTRWSLYNKSTEAVESLLYCVSHAPRSLPRDTDIDTEIDEDWGQKCDAVREIVSYNISSSSFPQAAVLFPQSIPRIKDEVTESQSPQALVQKLQSHIQRSIWDNVNIEFLVYLLNMQGLPLALEIHEEIREYSMHRKRILKKIKEIEKSL</sequence>
<proteinExistence type="predicted"/>